<feature type="compositionally biased region" description="Gly residues" evidence="1">
    <location>
        <begin position="312"/>
        <end position="328"/>
    </location>
</feature>
<feature type="region of interest" description="Disordered" evidence="1">
    <location>
        <begin position="296"/>
        <end position="328"/>
    </location>
</feature>
<dbReference type="Proteomes" id="UP001163262">
    <property type="component" value="Chromosome"/>
</dbReference>
<reference evidence="2" key="1">
    <citation type="submission" date="2022-10" db="EMBL/GenBank/DDBJ databases">
        <title>Complete genome sequence of Capnocytophaga ochracea KCOM 2812 isolated from actinomycosis lesion.</title>
        <authorList>
            <person name="Kook J.-K."/>
            <person name="Park S.-N."/>
            <person name="Lim Y.K."/>
        </authorList>
    </citation>
    <scope>NUCLEOTIDE SEQUENCE</scope>
    <source>
        <strain evidence="2">KCOM 28121</strain>
    </source>
</reference>
<sequence>MRKLILFFSCVFFLASCQKEDGKFQEKEVSLDEAQALVNAQASGDNQFKEAFTPQWDSFTQRGLNDKQQPYASVKIVFSKYPKLNSVFVITKTGEGLDGEIAFIPHKKKNREEDFSAKREVLSIQTGNPKYTIECSVVPARSYFREKECGACAQASPRDARAMGCTYFDIIKDLKMGCYKSCALCGKPTYEGGRITERLSEIPPSGSHHFYEELCDMCTVMTDGLTFIELDEVVVEGERHNTQGLIFDTNFRNLNLVNNLLDKTNVTNNTGNGNGGGGINGVGGIGIKGTGGTGIGGSMGDTGSTGNNTNSGSGGSTDDGGAGGGAGGGNTIVGGNNDGYETIDYTAEVPDFLKDIIKKIGKSNPTGAPLPYISAKNGLGRYLVELFRKSRNIHIHFGVENLGYGYLNGTTSTIKKGELYYIAISHDLLERGSDLFIAKTVIHEMLHAYFKVELDRQGLEEGMGDFLSDFNKLSEFWFEKNSKQIEHEMMALMYVEILAEALATYDNNRHNINYYRSLAWTGLEGTQEYENLSPEEKQRIIEIARYEREGNPNNHYNK</sequence>
<dbReference type="EMBL" id="CP110230">
    <property type="protein sequence ID" value="UZD40279.1"/>
    <property type="molecule type" value="Genomic_DNA"/>
</dbReference>
<dbReference type="AlphaFoldDB" id="A0AA46W9Y8"/>
<feature type="compositionally biased region" description="Low complexity" evidence="1">
    <location>
        <begin position="301"/>
        <end position="311"/>
    </location>
</feature>
<gene>
    <name evidence="2" type="ORF">OL231_08850</name>
</gene>
<evidence type="ECO:0000313" key="3">
    <source>
        <dbReference type="Proteomes" id="UP001163262"/>
    </source>
</evidence>
<accession>A0AA46W9Y8</accession>
<name>A0AA46W9Y8_CAPOC</name>
<evidence type="ECO:0000256" key="1">
    <source>
        <dbReference type="SAM" id="MobiDB-lite"/>
    </source>
</evidence>
<proteinExistence type="predicted"/>
<dbReference type="PROSITE" id="PS51257">
    <property type="entry name" value="PROKAR_LIPOPROTEIN"/>
    <property type="match status" value="1"/>
</dbReference>
<organism evidence="2 3">
    <name type="scientific">Capnocytophaga ochracea</name>
    <dbReference type="NCBI Taxonomy" id="1018"/>
    <lineage>
        <taxon>Bacteria</taxon>
        <taxon>Pseudomonadati</taxon>
        <taxon>Bacteroidota</taxon>
        <taxon>Flavobacteriia</taxon>
        <taxon>Flavobacteriales</taxon>
        <taxon>Flavobacteriaceae</taxon>
        <taxon>Capnocytophaga</taxon>
    </lineage>
</organism>
<protein>
    <submittedName>
        <fullName evidence="2">Uncharacterized protein</fullName>
    </submittedName>
</protein>
<dbReference type="RefSeq" id="WP_264860121.1">
    <property type="nucleotide sequence ID" value="NZ_CP110230.1"/>
</dbReference>
<evidence type="ECO:0000313" key="2">
    <source>
        <dbReference type="EMBL" id="UZD40279.1"/>
    </source>
</evidence>